<name>A0A075LT42_9EURY</name>
<dbReference type="Proteomes" id="UP000027981">
    <property type="component" value="Chromosome"/>
</dbReference>
<reference evidence="1 2" key="2">
    <citation type="journal article" date="2015" name="Genome Announc.">
        <title>Complete Genome Sequence of Hyperthermophilic Piezophilic Archaeon Palaeococcus pacificus DY20341T, Isolated from Deep-Sea Hydrothermal Sediments.</title>
        <authorList>
            <person name="Zeng X."/>
            <person name="Jebbar M."/>
            <person name="Shao Z."/>
        </authorList>
    </citation>
    <scope>NUCLEOTIDE SEQUENCE [LARGE SCALE GENOMIC DNA]</scope>
    <source>
        <strain evidence="1 2">DY20341</strain>
    </source>
</reference>
<evidence type="ECO:0000313" key="1">
    <source>
        <dbReference type="EMBL" id="AIF69291.1"/>
    </source>
</evidence>
<dbReference type="PIRSF" id="PIRSF004604">
    <property type="entry name" value="UCP004604"/>
    <property type="match status" value="1"/>
</dbReference>
<dbReference type="RefSeq" id="WP_048164865.1">
    <property type="nucleotide sequence ID" value="NZ_CP006019.1"/>
</dbReference>
<dbReference type="GeneID" id="24842004"/>
<dbReference type="eggNOG" id="arCOG03806">
    <property type="taxonomic scope" value="Archaea"/>
</dbReference>
<dbReference type="OrthoDB" id="86177at2157"/>
<dbReference type="HOGENOM" id="CLU_158400_0_0_2"/>
<dbReference type="SUPFAM" id="SSF111057">
    <property type="entry name" value="Hypothetical protein PF0899"/>
    <property type="match status" value="1"/>
</dbReference>
<organism evidence="1 2">
    <name type="scientific">Palaeococcus pacificus DY20341</name>
    <dbReference type="NCBI Taxonomy" id="1343739"/>
    <lineage>
        <taxon>Archaea</taxon>
        <taxon>Methanobacteriati</taxon>
        <taxon>Methanobacteriota</taxon>
        <taxon>Thermococci</taxon>
        <taxon>Thermococcales</taxon>
        <taxon>Thermococcaceae</taxon>
        <taxon>Palaeococcus</taxon>
    </lineage>
</organism>
<protein>
    <recommendedName>
        <fullName evidence="3">DUF1884 domain-containing protein</fullName>
    </recommendedName>
</protein>
<dbReference type="AlphaFoldDB" id="A0A075LT42"/>
<evidence type="ECO:0008006" key="3">
    <source>
        <dbReference type="Google" id="ProtNLM"/>
    </source>
</evidence>
<gene>
    <name evidence="1" type="ORF">PAP_04400</name>
</gene>
<keyword evidence="2" id="KW-1185">Reference proteome</keyword>
<dbReference type="EMBL" id="CP006019">
    <property type="protein sequence ID" value="AIF69291.1"/>
    <property type="molecule type" value="Genomic_DNA"/>
</dbReference>
<evidence type="ECO:0000313" key="2">
    <source>
        <dbReference type="Proteomes" id="UP000027981"/>
    </source>
</evidence>
<dbReference type="NCBIfam" id="NF041191">
    <property type="entry name" value="encap_f4b"/>
    <property type="match status" value="1"/>
</dbReference>
<dbReference type="KEGG" id="ppac:PAP_04400"/>
<dbReference type="Pfam" id="PF08967">
    <property type="entry name" value="ENCP4"/>
    <property type="match status" value="1"/>
</dbReference>
<dbReference type="InterPro" id="IPR014418">
    <property type="entry name" value="ENCP4"/>
</dbReference>
<dbReference type="STRING" id="1343739.PAP_04400"/>
<reference evidence="2" key="1">
    <citation type="submission" date="2013-06" db="EMBL/GenBank/DDBJ databases">
        <title>Complete Genome Sequence of Hyperthermophilic Palaeococcus pacificus DY20341T, Isolated from a Deep-Sea Hydrothermal Sediments.</title>
        <authorList>
            <person name="Zeng X."/>
            <person name="Shao Z."/>
        </authorList>
    </citation>
    <scope>NUCLEOTIDE SEQUENCE [LARGE SCALE GENOMIC DNA]</scope>
    <source>
        <strain evidence="2">DY20341</strain>
    </source>
</reference>
<accession>A0A075LT42</accession>
<dbReference type="Gene3D" id="3.30.2320.10">
    <property type="entry name" value="hypothetical protein PF0899 domain"/>
    <property type="match status" value="1"/>
</dbReference>
<sequence length="94" mass="10830">MREEIKEILEAKIKELKDEGLNPDIILAGSDFLLYAGDVLVDYNLKIYEIEDLGYDAVIADSQTLGLMKKASRRISVDPFLKEKEKEVWKELRV</sequence>
<dbReference type="InterPro" id="IPR036216">
    <property type="entry name" value="ENCP4_sf"/>
</dbReference>
<proteinExistence type="predicted"/>